<reference evidence="4" key="1">
    <citation type="submission" date="2017-02" db="UniProtKB">
        <authorList>
            <consortium name="WormBaseParasite"/>
        </authorList>
    </citation>
    <scope>IDENTIFICATION</scope>
</reference>
<evidence type="ECO:0000313" key="3">
    <source>
        <dbReference type="Proteomes" id="UP000271162"/>
    </source>
</evidence>
<keyword evidence="3" id="KW-1185">Reference proteome</keyword>
<dbReference type="Proteomes" id="UP000271162">
    <property type="component" value="Unassembled WGS sequence"/>
</dbReference>
<feature type="region of interest" description="Disordered" evidence="1">
    <location>
        <begin position="165"/>
        <end position="188"/>
    </location>
</feature>
<dbReference type="EMBL" id="UYSL01019976">
    <property type="protein sequence ID" value="VDL71795.1"/>
    <property type="molecule type" value="Genomic_DNA"/>
</dbReference>
<dbReference type="OMA" id="WAPLETW"/>
<accession>A0A0N4XYN1</accession>
<evidence type="ECO:0000256" key="1">
    <source>
        <dbReference type="SAM" id="MobiDB-lite"/>
    </source>
</evidence>
<evidence type="ECO:0000313" key="2">
    <source>
        <dbReference type="EMBL" id="VDL71795.1"/>
    </source>
</evidence>
<reference evidence="2 3" key="2">
    <citation type="submission" date="2018-11" db="EMBL/GenBank/DDBJ databases">
        <authorList>
            <consortium name="Pathogen Informatics"/>
        </authorList>
    </citation>
    <scope>NUCLEOTIDE SEQUENCE [LARGE SCALE GENOMIC DNA]</scope>
</reference>
<proteinExistence type="predicted"/>
<protein>
    <submittedName>
        <fullName evidence="2 4">Uncharacterized protein</fullName>
    </submittedName>
</protein>
<dbReference type="AlphaFoldDB" id="A0A0N4XYN1"/>
<name>A0A0N4XYN1_NIPBR</name>
<feature type="compositionally biased region" description="Acidic residues" evidence="1">
    <location>
        <begin position="170"/>
        <end position="188"/>
    </location>
</feature>
<sequence length="188" mass="21156">MRLVNERLRGSAAKFARALDDEAFTRAPLRSPESVQFEKKVFNRITIQKSAEDLSLDDLLFAKFAELDQKVAMLREEMDSIAALLERRKRIRDTSISIATRFVQNLDCLPHCAHLEAWQVGAPQPYGIVEDSPPTLSFEYEADRVLSGRLQDADLPIERLQRAVALEQDSGAEDPPSDPDDNEGPCDD</sequence>
<organism evidence="4">
    <name type="scientific">Nippostrongylus brasiliensis</name>
    <name type="common">Rat hookworm</name>
    <dbReference type="NCBI Taxonomy" id="27835"/>
    <lineage>
        <taxon>Eukaryota</taxon>
        <taxon>Metazoa</taxon>
        <taxon>Ecdysozoa</taxon>
        <taxon>Nematoda</taxon>
        <taxon>Chromadorea</taxon>
        <taxon>Rhabditida</taxon>
        <taxon>Rhabditina</taxon>
        <taxon>Rhabditomorpha</taxon>
        <taxon>Strongyloidea</taxon>
        <taxon>Heligmosomidae</taxon>
        <taxon>Nippostrongylus</taxon>
    </lineage>
</organism>
<evidence type="ECO:0000313" key="4">
    <source>
        <dbReference type="WBParaSite" id="NBR_0000820501-mRNA-1"/>
    </source>
</evidence>
<dbReference type="WBParaSite" id="NBR_0000820501-mRNA-1">
    <property type="protein sequence ID" value="NBR_0000820501-mRNA-1"/>
    <property type="gene ID" value="NBR_0000820501"/>
</dbReference>
<gene>
    <name evidence="2" type="ORF">NBR_LOCUS8206</name>
</gene>